<dbReference type="STRING" id="1081102.A0A167ZYW9"/>
<feature type="compositionally biased region" description="Polar residues" evidence="1">
    <location>
        <begin position="639"/>
        <end position="653"/>
    </location>
</feature>
<protein>
    <submittedName>
        <fullName evidence="3">Universal stress protein family domain containing protein</fullName>
    </submittedName>
</protein>
<dbReference type="CDD" id="cd23659">
    <property type="entry name" value="USP_At3g01520-like"/>
    <property type="match status" value="1"/>
</dbReference>
<feature type="domain" description="UspA" evidence="2">
    <location>
        <begin position="535"/>
        <end position="595"/>
    </location>
</feature>
<feature type="region of interest" description="Disordered" evidence="1">
    <location>
        <begin position="317"/>
        <end position="407"/>
    </location>
</feature>
<dbReference type="PRINTS" id="PR01438">
    <property type="entry name" value="UNVRSLSTRESS"/>
</dbReference>
<dbReference type="SUPFAM" id="SSF52402">
    <property type="entry name" value="Adenine nucleotide alpha hydrolases-like"/>
    <property type="match status" value="1"/>
</dbReference>
<dbReference type="Gene3D" id="3.40.50.620">
    <property type="entry name" value="HUPs"/>
    <property type="match status" value="1"/>
</dbReference>
<feature type="compositionally biased region" description="Basic residues" evidence="1">
    <location>
        <begin position="264"/>
        <end position="279"/>
    </location>
</feature>
<proteinExistence type="predicted"/>
<feature type="compositionally biased region" description="Low complexity" evidence="1">
    <location>
        <begin position="73"/>
        <end position="88"/>
    </location>
</feature>
<sequence>MSRKPMSMEAVMDEERLEVLELLKRNRPDQGYRSPSATRGGRSASPYTSNPRSPIRSMLDFAEDDLDAPAPAPRASASGPANAAGANRTSPRIAPAVRSMLDIGDTAKTPIRSMLDVDSPPMAHVQPVFSAQTSPTEPNHRIHPPAIHRHHSGNTVQQQQHHPRSMSDASARPVEFGPRMPLVRSDRVDPTADYQFSDIITNRQNPMATKRATQAVAHGPTAPNKRGAANSMAELMRGNDLGSLKLPGHTMPLHGRTSTSGGRLKSKSPHNRLSGRSKSPHLALTGRTLSPAGRAFLEKEQVDMQTAYRRLSDANLVRSGGSLSGLPLRKRSDETGSSGSRLTKDYLSPDGEEILEDSSDDANVSSSDDDGDDDDDELNRGRKAARAFPGKKMAAKSPSSPVARKDGKQPLSLLAAAEEERIQVASSQPAYQYRSLLDEPEITVTNPSGDKAKPMKPTVHPSSSFDVPSRSASRAPWDSDDEAEYTDIKSAQKLPVTMTPIMSNPEIERSIRIIYRGDFAKVQKEATEEEHRRLRKYLVATDLSDESTHALEWAVGTVLRDGDTLVAIYCVDEETGIPGGEGQDEPKTTREQAAAVSATTTTGWLPNISSATALATAATSTAALSVAATPLSSRPSMLMRNSESTPELGTSSPVLPLQRERTKAEEDRFRAVQDIADRITRLLRKTRLQVRVIVEVLHCKNPRHLITEVIDLVNPTLVILGSRGRSALKGVILGSFSNYLVTKSSVPVMVARKRLRKQSKYKRPPVQQVNNLNDPTSRSLANAKVD</sequence>
<dbReference type="PANTHER" id="PTHR46100">
    <property type="entry name" value="IMP2'P"/>
    <property type="match status" value="1"/>
</dbReference>
<dbReference type="PANTHER" id="PTHR46100:SF4">
    <property type="entry name" value="USPA DOMAIN-CONTAINING PROTEIN"/>
    <property type="match status" value="1"/>
</dbReference>
<evidence type="ECO:0000256" key="1">
    <source>
        <dbReference type="SAM" id="MobiDB-lite"/>
    </source>
</evidence>
<feature type="region of interest" description="Disordered" evidence="1">
    <location>
        <begin position="151"/>
        <end position="174"/>
    </location>
</feature>
<evidence type="ECO:0000259" key="2">
    <source>
        <dbReference type="Pfam" id="PF00582"/>
    </source>
</evidence>
<feature type="region of interest" description="Disordered" evidence="1">
    <location>
        <begin position="21"/>
        <end position="92"/>
    </location>
</feature>
<name>A0A167ZYW9_9HYPO</name>
<feature type="compositionally biased region" description="Polar residues" evidence="1">
    <location>
        <begin position="460"/>
        <end position="472"/>
    </location>
</feature>
<dbReference type="InterPro" id="IPR014729">
    <property type="entry name" value="Rossmann-like_a/b/a_fold"/>
</dbReference>
<evidence type="ECO:0000313" key="4">
    <source>
        <dbReference type="Proteomes" id="UP000076874"/>
    </source>
</evidence>
<feature type="compositionally biased region" description="Acidic residues" evidence="1">
    <location>
        <begin position="367"/>
        <end position="377"/>
    </location>
</feature>
<dbReference type="Pfam" id="PF00582">
    <property type="entry name" value="Usp"/>
    <property type="match status" value="2"/>
</dbReference>
<dbReference type="EMBL" id="AZHD01000001">
    <property type="protein sequence ID" value="OAA68049.1"/>
    <property type="molecule type" value="Genomic_DNA"/>
</dbReference>
<feature type="domain" description="UspA" evidence="2">
    <location>
        <begin position="661"/>
        <end position="752"/>
    </location>
</feature>
<feature type="region of interest" description="Disordered" evidence="1">
    <location>
        <begin position="247"/>
        <end position="287"/>
    </location>
</feature>
<feature type="region of interest" description="Disordered" evidence="1">
    <location>
        <begin position="633"/>
        <end position="663"/>
    </location>
</feature>
<comment type="caution">
    <text evidence="3">The sequence shown here is derived from an EMBL/GenBank/DDBJ whole genome shotgun (WGS) entry which is preliminary data.</text>
</comment>
<dbReference type="OrthoDB" id="992776at2759"/>
<evidence type="ECO:0000313" key="3">
    <source>
        <dbReference type="EMBL" id="OAA68049.1"/>
    </source>
</evidence>
<accession>A0A167ZYW9</accession>
<feature type="compositionally biased region" description="Basic and acidic residues" evidence="1">
    <location>
        <begin position="21"/>
        <end position="30"/>
    </location>
</feature>
<feature type="compositionally biased region" description="Acidic residues" evidence="1">
    <location>
        <begin position="350"/>
        <end position="360"/>
    </location>
</feature>
<dbReference type="InterPro" id="IPR006016">
    <property type="entry name" value="UspA"/>
</dbReference>
<feature type="region of interest" description="Disordered" evidence="1">
    <location>
        <begin position="442"/>
        <end position="482"/>
    </location>
</feature>
<dbReference type="Proteomes" id="UP000076874">
    <property type="component" value="Unassembled WGS sequence"/>
</dbReference>
<reference evidence="3 4" key="1">
    <citation type="journal article" date="2016" name="Genome Biol. Evol.">
        <title>Divergent and convergent evolution of fungal pathogenicity.</title>
        <authorList>
            <person name="Shang Y."/>
            <person name="Xiao G."/>
            <person name="Zheng P."/>
            <person name="Cen K."/>
            <person name="Zhan S."/>
            <person name="Wang C."/>
        </authorList>
    </citation>
    <scope>NUCLEOTIDE SEQUENCE [LARGE SCALE GENOMIC DNA]</scope>
    <source>
        <strain evidence="3 4">RCEF 264</strain>
    </source>
</reference>
<dbReference type="AlphaFoldDB" id="A0A167ZYW9"/>
<feature type="region of interest" description="Disordered" evidence="1">
    <location>
        <begin position="757"/>
        <end position="786"/>
    </location>
</feature>
<organism evidence="3 4">
    <name type="scientific">Niveomyces insectorum RCEF 264</name>
    <dbReference type="NCBI Taxonomy" id="1081102"/>
    <lineage>
        <taxon>Eukaryota</taxon>
        <taxon>Fungi</taxon>
        <taxon>Dikarya</taxon>
        <taxon>Ascomycota</taxon>
        <taxon>Pezizomycotina</taxon>
        <taxon>Sordariomycetes</taxon>
        <taxon>Hypocreomycetidae</taxon>
        <taxon>Hypocreales</taxon>
        <taxon>Cordycipitaceae</taxon>
        <taxon>Niveomyces</taxon>
    </lineage>
</organism>
<keyword evidence="4" id="KW-1185">Reference proteome</keyword>
<gene>
    <name evidence="3" type="ORF">SPI_00244</name>
</gene>
<feature type="compositionally biased region" description="Polar residues" evidence="1">
    <location>
        <begin position="767"/>
        <end position="780"/>
    </location>
</feature>
<dbReference type="InterPro" id="IPR006015">
    <property type="entry name" value="Universal_stress_UspA"/>
</dbReference>